<dbReference type="InterPro" id="IPR007460">
    <property type="entry name" value="BrnT_toxin"/>
</dbReference>
<reference evidence="1 2" key="1">
    <citation type="submission" date="2022-01" db="EMBL/GenBank/DDBJ databases">
        <title>Whole genome-based taxonomy of the Shewanellaceae.</title>
        <authorList>
            <person name="Martin-Rodriguez A.J."/>
        </authorList>
    </citation>
    <scope>NUCLEOTIDE SEQUENCE [LARGE SCALE GENOMIC DNA]</scope>
    <source>
        <strain evidence="1 2">DSM 24955</strain>
    </source>
</reference>
<dbReference type="Pfam" id="PF04365">
    <property type="entry name" value="BrnT_toxin"/>
    <property type="match status" value="1"/>
</dbReference>
<proteinExistence type="predicted"/>
<dbReference type="EMBL" id="JAKIKU010000022">
    <property type="protein sequence ID" value="MCL1047902.1"/>
    <property type="molecule type" value="Genomic_DNA"/>
</dbReference>
<protein>
    <submittedName>
        <fullName evidence="1">BrnT family toxin</fullName>
    </submittedName>
</protein>
<accession>A0ABT0KVM5</accession>
<comment type="caution">
    <text evidence="1">The sequence shown here is derived from an EMBL/GenBank/DDBJ whole genome shotgun (WGS) entry which is preliminary data.</text>
</comment>
<name>A0ABT0KVM5_9GAMM</name>
<gene>
    <name evidence="1" type="ORF">L2737_21620</name>
</gene>
<dbReference type="Gene3D" id="3.10.450.530">
    <property type="entry name" value="Ribonuclease toxin, BrnT, of type II toxin-antitoxin system"/>
    <property type="match status" value="1"/>
</dbReference>
<dbReference type="InterPro" id="IPR038573">
    <property type="entry name" value="BrnT_sf"/>
</dbReference>
<keyword evidence="2" id="KW-1185">Reference proteome</keyword>
<evidence type="ECO:0000313" key="2">
    <source>
        <dbReference type="Proteomes" id="UP001202134"/>
    </source>
</evidence>
<organism evidence="1 2">
    <name type="scientific">Shewanella electrodiphila</name>
    <dbReference type="NCBI Taxonomy" id="934143"/>
    <lineage>
        <taxon>Bacteria</taxon>
        <taxon>Pseudomonadati</taxon>
        <taxon>Pseudomonadota</taxon>
        <taxon>Gammaproteobacteria</taxon>
        <taxon>Alteromonadales</taxon>
        <taxon>Shewanellaceae</taxon>
        <taxon>Shewanella</taxon>
    </lineage>
</organism>
<dbReference type="Proteomes" id="UP001202134">
    <property type="component" value="Unassembled WGS sequence"/>
</dbReference>
<evidence type="ECO:0000313" key="1">
    <source>
        <dbReference type="EMBL" id="MCL1047902.1"/>
    </source>
</evidence>
<sequence length="93" mass="10814">MEFEWDEQKNSSNQRKHGLSFEEAARVFFDPLCLRQQDRYENGEERWQALGAVNGVAVLLVAHTQRDSEGGEVIRIISARRATKAERRFYEQG</sequence>